<keyword evidence="1" id="KW-0472">Membrane</keyword>
<dbReference type="AlphaFoldDB" id="A0A2H0TQ85"/>
<dbReference type="EMBL" id="PFCB01000023">
    <property type="protein sequence ID" value="PIR74318.1"/>
    <property type="molecule type" value="Genomic_DNA"/>
</dbReference>
<reference evidence="3" key="1">
    <citation type="submission" date="2017-09" db="EMBL/GenBank/DDBJ databases">
        <title>Depth-based differentiation of microbial function through sediment-hosted aquifers and enrichment of novel symbionts in the deep terrestrial subsurface.</title>
        <authorList>
            <person name="Probst A.J."/>
            <person name="Ladd B."/>
            <person name="Jarett J.K."/>
            <person name="Geller-Mcgrath D.E."/>
            <person name="Sieber C.M.K."/>
            <person name="Emerson J.B."/>
            <person name="Anantharaman K."/>
            <person name="Thomas B.C."/>
            <person name="Malmstrom R."/>
            <person name="Stieglmeier M."/>
            <person name="Klingl A."/>
            <person name="Woyke T."/>
            <person name="Ryan C.M."/>
            <person name="Banfield J.F."/>
        </authorList>
    </citation>
    <scope>NUCLEOTIDE SEQUENCE [LARGE SCALE GENOMIC DNA]</scope>
</reference>
<evidence type="ECO:0000313" key="3">
    <source>
        <dbReference type="Proteomes" id="UP000230154"/>
    </source>
</evidence>
<protein>
    <recommendedName>
        <fullName evidence="4">Baseplate protein J-like domain-containing protein</fullName>
    </recommendedName>
</protein>
<evidence type="ECO:0000313" key="2">
    <source>
        <dbReference type="EMBL" id="PIR74318.1"/>
    </source>
</evidence>
<comment type="caution">
    <text evidence="2">The sequence shown here is derived from an EMBL/GenBank/DDBJ whole genome shotgun (WGS) entry which is preliminary data.</text>
</comment>
<feature type="transmembrane region" description="Helical" evidence="1">
    <location>
        <begin position="21"/>
        <end position="40"/>
    </location>
</feature>
<name>A0A2H0TQ85_9BACT</name>
<dbReference type="Proteomes" id="UP000230154">
    <property type="component" value="Unassembled WGS sequence"/>
</dbReference>
<keyword evidence="1" id="KW-1133">Transmembrane helix</keyword>
<evidence type="ECO:0008006" key="4">
    <source>
        <dbReference type="Google" id="ProtNLM"/>
    </source>
</evidence>
<evidence type="ECO:0000256" key="1">
    <source>
        <dbReference type="SAM" id="Phobius"/>
    </source>
</evidence>
<organism evidence="2 3">
    <name type="scientific">Candidatus Magasanikbacteria bacterium CG10_big_fil_rev_8_21_14_0_10_47_10</name>
    <dbReference type="NCBI Taxonomy" id="1974652"/>
    <lineage>
        <taxon>Bacteria</taxon>
        <taxon>Candidatus Magasanikiibacteriota</taxon>
    </lineage>
</organism>
<sequence length="381" mass="41606">MVTRRKHSESYIEQPVRFYKFIALTFLILTIVLLGMVIFMSSKRAVINITTKATPVDVNAEVVIGAQGAGMIEGTIELIDVEGEKVFSPHGTKEITGVATGVVTLHNDSATPQPLVVNTRIENEDGLWFRLDGGVTVPANGSLENVAVHADKEGSEYDIAPTRFIIPGLNESRRLEVYATSGAPMAGGVRSVGVVSQADIDEAAEQLKADLLEKGKTGAQGNHPESSAVYGISQLQVDDSADLIGKEVPEFTIKGTAKMVGVFYSPQTILEWSSQQLDKRAISDAEYVRPGSREPTVTFGDYDAEKGTARVQVFYDGIVTLNPESKQIEKPLFFGKTKDEVRRYLLSLDHVNGVDVELHPAWMRTVPQIHDHVDVIVTEVE</sequence>
<accession>A0A2H0TQ85</accession>
<proteinExistence type="predicted"/>
<gene>
    <name evidence="2" type="ORF">COU35_03425</name>
</gene>
<keyword evidence="1" id="KW-0812">Transmembrane</keyword>